<feature type="region of interest" description="Disordered" evidence="9">
    <location>
        <begin position="419"/>
        <end position="444"/>
    </location>
</feature>
<dbReference type="PROSITE" id="PS00518">
    <property type="entry name" value="ZF_RING_1"/>
    <property type="match status" value="1"/>
</dbReference>
<dbReference type="InterPro" id="IPR052249">
    <property type="entry name" value="Roquin_domain"/>
</dbReference>
<evidence type="ECO:0000256" key="2">
    <source>
        <dbReference type="ARBA" id="ARBA00004201"/>
    </source>
</evidence>
<dbReference type="InterPro" id="IPR000571">
    <property type="entry name" value="Znf_CCCH"/>
</dbReference>
<dbReference type="GO" id="GO:0000932">
    <property type="term" value="C:P-body"/>
    <property type="evidence" value="ECO:0007669"/>
    <property type="project" value="UniProtKB-SubCell"/>
</dbReference>
<feature type="zinc finger region" description="C3H1-type" evidence="8">
    <location>
        <begin position="436"/>
        <end position="463"/>
    </location>
</feature>
<organism evidence="12 13">
    <name type="scientific">Desmophyllum pertusum</name>
    <dbReference type="NCBI Taxonomy" id="174260"/>
    <lineage>
        <taxon>Eukaryota</taxon>
        <taxon>Metazoa</taxon>
        <taxon>Cnidaria</taxon>
        <taxon>Anthozoa</taxon>
        <taxon>Hexacorallia</taxon>
        <taxon>Scleractinia</taxon>
        <taxon>Caryophylliina</taxon>
        <taxon>Caryophylliidae</taxon>
        <taxon>Desmophyllum</taxon>
    </lineage>
</organism>
<feature type="region of interest" description="Disordered" evidence="9">
    <location>
        <begin position="809"/>
        <end position="846"/>
    </location>
</feature>
<dbReference type="Pfam" id="PF21206">
    <property type="entry name" value="Roquin_1_2-like_ROQ"/>
    <property type="match status" value="1"/>
</dbReference>
<feature type="compositionally biased region" description="Polar residues" evidence="9">
    <location>
        <begin position="920"/>
        <end position="929"/>
    </location>
</feature>
<dbReference type="SUPFAM" id="SSF90229">
    <property type="entry name" value="CCCH zinc finger"/>
    <property type="match status" value="1"/>
</dbReference>
<dbReference type="PANTHER" id="PTHR13139">
    <property type="entry name" value="RING FINGER AND CCCH-TYPE ZINC FINGER DOMAIN-CONTAINING PROTEIN"/>
    <property type="match status" value="1"/>
</dbReference>
<dbReference type="GO" id="GO:0010494">
    <property type="term" value="C:cytoplasmic stress granule"/>
    <property type="evidence" value="ECO:0007669"/>
    <property type="project" value="TreeGrafter"/>
</dbReference>
<dbReference type="Pfam" id="PF00642">
    <property type="entry name" value="zf-CCCH"/>
    <property type="match status" value="1"/>
</dbReference>
<feature type="domain" description="C3H1-type" evidence="11">
    <location>
        <begin position="436"/>
        <end position="463"/>
    </location>
</feature>
<feature type="compositionally biased region" description="Low complexity" evidence="9">
    <location>
        <begin position="677"/>
        <end position="692"/>
    </location>
</feature>
<feature type="domain" description="RING-type" evidence="10">
    <location>
        <begin position="14"/>
        <end position="54"/>
    </location>
</feature>
<gene>
    <name evidence="12" type="primary">RC3H1_2</name>
    <name evidence="12" type="ORF">OS493_019780</name>
</gene>
<evidence type="ECO:0000256" key="4">
    <source>
        <dbReference type="ARBA" id="ARBA00022679"/>
    </source>
</evidence>
<dbReference type="OrthoDB" id="10067217at2759"/>
<feature type="region of interest" description="Disordered" evidence="9">
    <location>
        <begin position="660"/>
        <end position="701"/>
    </location>
</feature>
<dbReference type="SUPFAM" id="SSF57850">
    <property type="entry name" value="RING/U-box"/>
    <property type="match status" value="1"/>
</dbReference>
<reference evidence="12" key="1">
    <citation type="submission" date="2023-01" db="EMBL/GenBank/DDBJ databases">
        <title>Genome assembly of the deep-sea coral Lophelia pertusa.</title>
        <authorList>
            <person name="Herrera S."/>
            <person name="Cordes E."/>
        </authorList>
    </citation>
    <scope>NUCLEOTIDE SEQUENCE</scope>
    <source>
        <strain evidence="12">USNM1676648</strain>
        <tissue evidence="12">Polyp</tissue>
    </source>
</reference>
<evidence type="ECO:0000259" key="11">
    <source>
        <dbReference type="PROSITE" id="PS50103"/>
    </source>
</evidence>
<dbReference type="InterPro" id="IPR048575">
    <property type="entry name" value="Roquin_1_2-like_ROQ"/>
</dbReference>
<dbReference type="GO" id="GO:0003729">
    <property type="term" value="F:mRNA binding"/>
    <property type="evidence" value="ECO:0007669"/>
    <property type="project" value="TreeGrafter"/>
</dbReference>
<dbReference type="FunFam" id="3.30.40.10:FF:000047">
    <property type="entry name" value="Roquin-2 isoform 1"/>
    <property type="match status" value="1"/>
</dbReference>
<evidence type="ECO:0000259" key="10">
    <source>
        <dbReference type="PROSITE" id="PS50089"/>
    </source>
</evidence>
<dbReference type="EC" id="2.3.2.27" evidence="3"/>
<dbReference type="Gene3D" id="4.10.1000.10">
    <property type="entry name" value="Zinc finger, CCCH-type"/>
    <property type="match status" value="1"/>
</dbReference>
<dbReference type="AlphaFoldDB" id="A0A9W9YZL1"/>
<feature type="compositionally biased region" description="Polar residues" evidence="9">
    <location>
        <begin position="506"/>
        <end position="530"/>
    </location>
</feature>
<feature type="region of interest" description="Disordered" evidence="9">
    <location>
        <begin position="775"/>
        <end position="796"/>
    </location>
</feature>
<comment type="catalytic activity">
    <reaction evidence="1">
        <text>S-ubiquitinyl-[E2 ubiquitin-conjugating enzyme]-L-cysteine + [acceptor protein]-L-lysine = [E2 ubiquitin-conjugating enzyme]-L-cysteine + N(6)-ubiquitinyl-[acceptor protein]-L-lysine.</text>
        <dbReference type="EC" id="2.3.2.27"/>
    </reaction>
</comment>
<protein>
    <recommendedName>
        <fullName evidence="3">RING-type E3 ubiquitin transferase</fullName>
        <ecNumber evidence="3">2.3.2.27</ecNumber>
    </recommendedName>
</protein>
<comment type="caution">
    <text evidence="12">The sequence shown here is derived from an EMBL/GenBank/DDBJ whole genome shotgun (WGS) entry which is preliminary data.</text>
</comment>
<evidence type="ECO:0000256" key="6">
    <source>
        <dbReference type="ARBA" id="ARBA00022771"/>
    </source>
</evidence>
<proteinExistence type="predicted"/>
<keyword evidence="5 8" id="KW-0479">Metal-binding</keyword>
<dbReference type="PANTHER" id="PTHR13139:SF54">
    <property type="entry name" value="RING-TYPE E3 UBIQUITIN TRANSFERASE"/>
    <property type="match status" value="1"/>
</dbReference>
<dbReference type="SMART" id="SM00356">
    <property type="entry name" value="ZnF_C3H1"/>
    <property type="match status" value="1"/>
</dbReference>
<dbReference type="InterPro" id="IPR041523">
    <property type="entry name" value="ROQ_II"/>
</dbReference>
<evidence type="ECO:0000256" key="5">
    <source>
        <dbReference type="ARBA" id="ARBA00022723"/>
    </source>
</evidence>
<dbReference type="CDD" id="cd16638">
    <property type="entry name" value="mRING-HC-C3HC3D_Roquin"/>
    <property type="match status" value="1"/>
</dbReference>
<dbReference type="GO" id="GO:0000288">
    <property type="term" value="P:nuclear-transcribed mRNA catabolic process, deadenylation-dependent decay"/>
    <property type="evidence" value="ECO:0007669"/>
    <property type="project" value="TreeGrafter"/>
</dbReference>
<evidence type="ECO:0000256" key="8">
    <source>
        <dbReference type="PROSITE-ProRule" id="PRU00723"/>
    </source>
</evidence>
<accession>A0A9W9YZL1</accession>
<dbReference type="Pfam" id="PF14634">
    <property type="entry name" value="zf-RING_5"/>
    <property type="match status" value="1"/>
</dbReference>
<feature type="compositionally biased region" description="Polar residues" evidence="9">
    <location>
        <begin position="785"/>
        <end position="794"/>
    </location>
</feature>
<dbReference type="PROSITE" id="PS50089">
    <property type="entry name" value="ZF_RING_2"/>
    <property type="match status" value="1"/>
</dbReference>
<dbReference type="EMBL" id="MU826837">
    <property type="protein sequence ID" value="KAJ7372335.1"/>
    <property type="molecule type" value="Genomic_DNA"/>
</dbReference>
<dbReference type="GO" id="GO:0008270">
    <property type="term" value="F:zinc ion binding"/>
    <property type="evidence" value="ECO:0007669"/>
    <property type="project" value="UniProtKB-KW"/>
</dbReference>
<dbReference type="InterPro" id="IPR001841">
    <property type="entry name" value="Znf_RING"/>
</dbReference>
<feature type="region of interest" description="Disordered" evidence="9">
    <location>
        <begin position="467"/>
        <end position="553"/>
    </location>
</feature>
<keyword evidence="13" id="KW-1185">Reference proteome</keyword>
<dbReference type="Gene3D" id="1.20.120.1790">
    <property type="match status" value="1"/>
</dbReference>
<comment type="subcellular location">
    <subcellularLocation>
        <location evidence="2">Cytoplasm</location>
        <location evidence="2">P-body</location>
    </subcellularLocation>
</comment>
<dbReference type="Pfam" id="PF18386">
    <property type="entry name" value="ROQ_II"/>
    <property type="match status" value="1"/>
</dbReference>
<feature type="compositionally biased region" description="Polar residues" evidence="9">
    <location>
        <begin position="423"/>
        <end position="438"/>
    </location>
</feature>
<evidence type="ECO:0000313" key="13">
    <source>
        <dbReference type="Proteomes" id="UP001163046"/>
    </source>
</evidence>
<feature type="compositionally biased region" description="Low complexity" evidence="9">
    <location>
        <begin position="813"/>
        <end position="842"/>
    </location>
</feature>
<dbReference type="GO" id="GO:0003725">
    <property type="term" value="F:double-stranded RNA binding"/>
    <property type="evidence" value="ECO:0007669"/>
    <property type="project" value="TreeGrafter"/>
</dbReference>
<keyword evidence="6 8" id="KW-0863">Zinc-finger</keyword>
<dbReference type="GO" id="GO:0000209">
    <property type="term" value="P:protein polyubiquitination"/>
    <property type="evidence" value="ECO:0007669"/>
    <property type="project" value="TreeGrafter"/>
</dbReference>
<evidence type="ECO:0000256" key="1">
    <source>
        <dbReference type="ARBA" id="ARBA00000900"/>
    </source>
</evidence>
<dbReference type="GO" id="GO:0006511">
    <property type="term" value="P:ubiquitin-dependent protein catabolic process"/>
    <property type="evidence" value="ECO:0007669"/>
    <property type="project" value="TreeGrafter"/>
</dbReference>
<feature type="region of interest" description="Disordered" evidence="9">
    <location>
        <begin position="918"/>
        <end position="977"/>
    </location>
</feature>
<keyword evidence="7 8" id="KW-0862">Zinc</keyword>
<sequence length="1100" mass="121958">MPIQTPQWTEFLQCPICYNEFDDHDRQPISLGCGHTLCVSCLSKLSKTQCPFDQALVDTDISKLPFNYALLQLVGVEVPDDDKLPAIESVQDNADQYKESKSCIEKLALFLRSVTGAANGTVNGSINGNGCNGSLNGNGNGIGNGNNILTRPMQRKLVTLVNCQLAEADGRTRAMRAARSLGERTVTELILLHQNQQQLSANLWAAVRNRGCQFLGPAMQEEALKLILLALEGGEALSRKVLVLFVVQKLESMFPQASKTSIGHVVQLLYRASCFKVEKKSNESSLMQLKEQYRTYDALRKEHDAQIVQIATEAGLRILPDQWSSLLYGDMDHKSHMQSIIDKLQSPASFSQSIQELIIALQRSGDPGDLCQMREQFELLSQIDASPEATCPEWSDLKQAMTSVHSVVHGLVDYSKVYGKGTRGSSDPPQPHNNNKFKTSMCRDHSRGGCPRGIHCTFAHSEEELEKFSKRRPSRPRPCAIPRGSGPGAGPEQYSPHEYSPHENGCDSSPTATQAPTNGVNGSSRSSPLYNSPGDLPQPTPCYAAAPQLGRRDSQDQINGLSQRMKQMNMYPNDGYCAPRPPYDHVQSPYISPPGSERYVQYYSPPAAPPGNSYSNVVSRGKDVAVGVMTPPRNSPLTVQDEGLNGMTNGHIDHHPVRVEHPSLYNGTRPRPRRDMGPMPQQSQPPASYQAYDHSFGGYPSDPTPYYSTQAPDYYNSHYPARPVSYEPIHQGVAVGYPYTGRDYFSYSRPLNFYDSPDAHARGVLLPQRRSPFVPADLHDEKNADSSSPRSSDTAPDCDILLDFWTPRKDTDSGVSSGSPLSHSPAASQSSNSSLSPRQQSPVGWQHGSEADYIWRNFPDDSNALPPPPAITDTAPIWGPHHGSEVRKLWQPFIDVDEWSRKEEQIKKDEQFARVLQEQIEPNSSTTPPETRGNELPSQTRVNGDQQGNEQVRRGQDVPDRGLTIDSMENEVEVKRRKHEEHMRLLKERRQLLQQQEREKQEREDRKFAEELAFRDAQQAGIVPDPRCIMKPYNSNVISRGAPMGLGFSGKGSEIPGERDAFSGLNSYRGSCASSLANNDEVIDTSKMTSSCSGDIRVQE</sequence>
<dbReference type="FunFam" id="1.20.120.1790:FF:000001">
    <property type="entry name" value="roquin-1 isoform X1"/>
    <property type="match status" value="1"/>
</dbReference>
<name>A0A9W9YZL1_9CNID</name>
<feature type="compositionally biased region" description="Polar residues" evidence="9">
    <location>
        <begin position="936"/>
        <end position="950"/>
    </location>
</feature>
<dbReference type="InterPro" id="IPR036855">
    <property type="entry name" value="Znf_CCCH_sf"/>
</dbReference>
<dbReference type="SMART" id="SM00184">
    <property type="entry name" value="RING"/>
    <property type="match status" value="1"/>
</dbReference>
<dbReference type="Proteomes" id="UP001163046">
    <property type="component" value="Unassembled WGS sequence"/>
</dbReference>
<dbReference type="InterPro" id="IPR013083">
    <property type="entry name" value="Znf_RING/FYVE/PHD"/>
</dbReference>
<dbReference type="PROSITE" id="PS50103">
    <property type="entry name" value="ZF_C3H1"/>
    <property type="match status" value="1"/>
</dbReference>
<dbReference type="InterPro" id="IPR017907">
    <property type="entry name" value="Znf_RING_CS"/>
</dbReference>
<evidence type="ECO:0000256" key="9">
    <source>
        <dbReference type="SAM" id="MobiDB-lite"/>
    </source>
</evidence>
<dbReference type="Gene3D" id="3.30.40.10">
    <property type="entry name" value="Zinc/RING finger domain, C3HC4 (zinc finger)"/>
    <property type="match status" value="1"/>
</dbReference>
<evidence type="ECO:0000313" key="12">
    <source>
        <dbReference type="EMBL" id="KAJ7372335.1"/>
    </source>
</evidence>
<dbReference type="GO" id="GO:0035613">
    <property type="term" value="F:RNA stem-loop binding"/>
    <property type="evidence" value="ECO:0007669"/>
    <property type="project" value="TreeGrafter"/>
</dbReference>
<keyword evidence="4" id="KW-0808">Transferase</keyword>
<evidence type="ECO:0000256" key="7">
    <source>
        <dbReference type="ARBA" id="ARBA00022833"/>
    </source>
</evidence>
<dbReference type="GO" id="GO:0061630">
    <property type="term" value="F:ubiquitin protein ligase activity"/>
    <property type="evidence" value="ECO:0007669"/>
    <property type="project" value="UniProtKB-EC"/>
</dbReference>
<evidence type="ECO:0000256" key="3">
    <source>
        <dbReference type="ARBA" id="ARBA00012483"/>
    </source>
</evidence>
<feature type="compositionally biased region" description="Basic and acidic residues" evidence="9">
    <location>
        <begin position="951"/>
        <end position="960"/>
    </location>
</feature>